<comment type="caution">
    <text evidence="3">The sequence shown here is derived from an EMBL/GenBank/DDBJ whole genome shotgun (WGS) entry which is preliminary data.</text>
</comment>
<evidence type="ECO:0000313" key="3">
    <source>
        <dbReference type="EMBL" id="TCL51932.1"/>
    </source>
</evidence>
<dbReference type="OrthoDB" id="2971140at2"/>
<name>A0A4R1QG55_9BACL</name>
<sequence length="202" mass="23432">MLVEINLLPKKEPKSRLFLILVTVLALFCLVSGAIFYVFMGKMENRIEQLKARLDETKALRIAEEQKMSSDQWFGSAQQLEEAVKWAEQYPLETVRILRELIKLLPERGFIMNFSYQEKETIQLTVQFDTNREAAAYVKALSEAPFVTDVKLTSLTIAQQQESDAEQQESKIEEETMPRYIGQFQLKLNEEELRKSEKEGDS</sequence>
<dbReference type="Pfam" id="PF05137">
    <property type="entry name" value="PilN"/>
    <property type="match status" value="1"/>
</dbReference>
<keyword evidence="4" id="KW-1185">Reference proteome</keyword>
<dbReference type="Proteomes" id="UP000295658">
    <property type="component" value="Unassembled WGS sequence"/>
</dbReference>
<organism evidence="3 4">
    <name type="scientific">Thermolongibacillus altinsuensis</name>
    <dbReference type="NCBI Taxonomy" id="575256"/>
    <lineage>
        <taxon>Bacteria</taxon>
        <taxon>Bacillati</taxon>
        <taxon>Bacillota</taxon>
        <taxon>Bacilli</taxon>
        <taxon>Bacillales</taxon>
        <taxon>Anoxybacillaceae</taxon>
        <taxon>Thermolongibacillus</taxon>
    </lineage>
</organism>
<dbReference type="InterPro" id="IPR007813">
    <property type="entry name" value="PilN"/>
</dbReference>
<evidence type="ECO:0000313" key="4">
    <source>
        <dbReference type="Proteomes" id="UP000295658"/>
    </source>
</evidence>
<feature type="transmembrane region" description="Helical" evidence="2">
    <location>
        <begin position="17"/>
        <end position="39"/>
    </location>
</feature>
<dbReference type="AlphaFoldDB" id="A0A4R1QG55"/>
<gene>
    <name evidence="3" type="ORF">EDD69_103177</name>
</gene>
<keyword evidence="2" id="KW-0812">Transmembrane</keyword>
<keyword evidence="2" id="KW-0472">Membrane</keyword>
<proteinExistence type="predicted"/>
<keyword evidence="2" id="KW-1133">Transmembrane helix</keyword>
<dbReference type="EMBL" id="SLUL01000003">
    <property type="protein sequence ID" value="TCL51932.1"/>
    <property type="molecule type" value="Genomic_DNA"/>
</dbReference>
<keyword evidence="1" id="KW-0175">Coiled coil</keyword>
<protein>
    <submittedName>
        <fullName evidence="3">Type IV pilus assembly protein PilN</fullName>
    </submittedName>
</protein>
<evidence type="ECO:0000256" key="1">
    <source>
        <dbReference type="SAM" id="Coils"/>
    </source>
</evidence>
<evidence type="ECO:0000256" key="2">
    <source>
        <dbReference type="SAM" id="Phobius"/>
    </source>
</evidence>
<feature type="coiled-coil region" evidence="1">
    <location>
        <begin position="40"/>
        <end position="67"/>
    </location>
</feature>
<accession>A0A4R1QG55</accession>
<dbReference type="RefSeq" id="WP_132947630.1">
    <property type="nucleotide sequence ID" value="NZ_SLUL01000003.1"/>
</dbReference>
<reference evidence="3 4" key="1">
    <citation type="submission" date="2019-03" db="EMBL/GenBank/DDBJ databases">
        <title>Genomic Encyclopedia of Type Strains, Phase IV (KMG-IV): sequencing the most valuable type-strain genomes for metagenomic binning, comparative biology and taxonomic classification.</title>
        <authorList>
            <person name="Goeker M."/>
        </authorList>
    </citation>
    <scope>NUCLEOTIDE SEQUENCE [LARGE SCALE GENOMIC DNA]</scope>
    <source>
        <strain evidence="3 4">DSM 24979</strain>
    </source>
</reference>